<dbReference type="AlphaFoldDB" id="A0A077NGZ2"/>
<proteinExistence type="predicted"/>
<gene>
    <name evidence="1" type="ORF">XBP1_2770003</name>
</gene>
<sequence>MSESVSTTVQNDKAVADAKNKQKYLLSEARVESKKQLDILEQQMRLKQLQWDMYCVKLLELDFSAAPDINWPKKPE</sequence>
<dbReference type="HOGENOM" id="CLU_2653651_0_0_6"/>
<name>A0A077NGZ2_XENBV</name>
<dbReference type="Pfam" id="PF02413">
    <property type="entry name" value="Caudo_TAP"/>
    <property type="match status" value="1"/>
</dbReference>
<organism evidence="1 2">
    <name type="scientific">Xenorhabdus bovienii str. puntauvense</name>
    <dbReference type="NCBI Taxonomy" id="1398201"/>
    <lineage>
        <taxon>Bacteria</taxon>
        <taxon>Pseudomonadati</taxon>
        <taxon>Pseudomonadota</taxon>
        <taxon>Gammaproteobacteria</taxon>
        <taxon>Enterobacterales</taxon>
        <taxon>Morganellaceae</taxon>
        <taxon>Xenorhabdus</taxon>
    </lineage>
</organism>
<dbReference type="InterPro" id="IPR003458">
    <property type="entry name" value="Phage_T4_Gp38_tail_assem"/>
</dbReference>
<reference evidence="1" key="1">
    <citation type="submission" date="2013-07" db="EMBL/GenBank/DDBJ databases">
        <title>Sub-species coevolution in mutualistic symbiosis.</title>
        <authorList>
            <person name="Murfin K."/>
            <person name="Klassen J."/>
            <person name="Lee M."/>
            <person name="Forst S."/>
            <person name="Stock P."/>
            <person name="Goodrich-Blair H."/>
        </authorList>
    </citation>
    <scope>NUCLEOTIDE SEQUENCE [LARGE SCALE GENOMIC DNA]</scope>
    <source>
        <strain evidence="1">Puntauvense</strain>
    </source>
</reference>
<comment type="caution">
    <text evidence="1">The sequence shown here is derived from an EMBL/GenBank/DDBJ whole genome shotgun (WGS) entry which is preliminary data.</text>
</comment>
<evidence type="ECO:0000313" key="1">
    <source>
        <dbReference type="EMBL" id="CDG97722.1"/>
    </source>
</evidence>
<dbReference type="RefSeq" id="WP_038218218.1">
    <property type="nucleotide sequence ID" value="NZ_CAWLWN010000235.1"/>
</dbReference>
<accession>A0A077NGZ2</accession>
<evidence type="ECO:0000313" key="2">
    <source>
        <dbReference type="Proteomes" id="UP000028511"/>
    </source>
</evidence>
<dbReference type="EMBL" id="CBSW010000198">
    <property type="protein sequence ID" value="CDG97722.1"/>
    <property type="molecule type" value="Genomic_DNA"/>
</dbReference>
<dbReference type="Proteomes" id="UP000028511">
    <property type="component" value="Unassembled WGS sequence"/>
</dbReference>
<protein>
    <submittedName>
        <fullName evidence="1">Uncharacterized protein</fullName>
    </submittedName>
</protein>